<dbReference type="RefSeq" id="WP_054469235.1">
    <property type="nucleotide sequence ID" value="NZ_CP159837.1"/>
</dbReference>
<gene>
    <name evidence="1" type="ORF">ABWT76_000735</name>
</gene>
<dbReference type="Gene3D" id="3.40.50.1440">
    <property type="entry name" value="Tubulin/FtsZ, GTPase domain"/>
    <property type="match status" value="1"/>
</dbReference>
<sequence>MTLYIIAIGGTGGKIVEAVAHLAAAGIYSVSGSDNSENINVLFVDQDQANGNIAASKKTIDNYEKCSKIFDGNNDLPLMQSKIEYLEECLQSTSGENKVKLQEEFYHSYPENDRVRNLFHVLYSSDERDDELGGGFHGRPAVGAAFITRVIGDRHNQSNWQKFIDKILADVATGKAPRVFLCGSIFGGTGAAGFPTLGRLLLNKLQAEKLRNSVKVGGVLMLPYFQFTTSEQQKSPQAKICAKSEEFILRSEAALRYYATNKDLKFDRFYLLGTPGLTQVSNTEPEGSEQRNTPHFLELYAALALLDFLQIGNNNQNDNQRNQVFLISREKANAVTWSDIPDEDKVKKKLENAARFAFVWNYAIAHDLEYAIESKGPNVVPWSLKFFDRAKLKSEHKQIEEINNWCQDYLRWLAMIHSETGVELFNIDYFVQDKAEKTLKSDSKEVRNEFSNLLKSSSSVLINNILERLPRMAKKIKPPNGGVVRLAKALYLTIDEK</sequence>
<proteinExistence type="predicted"/>
<accession>A0AAU8JGP6</accession>
<name>A0AAU8JGP6_9CYAN</name>
<dbReference type="InterPro" id="IPR036525">
    <property type="entry name" value="Tubulin/FtsZ_GTPase_sf"/>
</dbReference>
<dbReference type="AlphaFoldDB" id="A0AAU8JGP6"/>
<dbReference type="EMBL" id="CP159837">
    <property type="protein sequence ID" value="XCM37925.1"/>
    <property type="molecule type" value="Genomic_DNA"/>
</dbReference>
<organism evidence="1">
    <name type="scientific">Planktothricoides raciborskii GIHE-MW2</name>
    <dbReference type="NCBI Taxonomy" id="2792601"/>
    <lineage>
        <taxon>Bacteria</taxon>
        <taxon>Bacillati</taxon>
        <taxon>Cyanobacteriota</taxon>
        <taxon>Cyanophyceae</taxon>
        <taxon>Oscillatoriophycideae</taxon>
        <taxon>Oscillatoriales</taxon>
        <taxon>Oscillatoriaceae</taxon>
        <taxon>Planktothricoides</taxon>
    </lineage>
</organism>
<evidence type="ECO:0000313" key="1">
    <source>
        <dbReference type="EMBL" id="XCM37925.1"/>
    </source>
</evidence>
<protein>
    <submittedName>
        <fullName evidence="1">Tubulin-like doman-containing protein</fullName>
    </submittedName>
</protein>
<reference evidence="1" key="1">
    <citation type="submission" date="2024-07" db="EMBL/GenBank/DDBJ databases">
        <authorList>
            <person name="Kim Y.J."/>
            <person name="Jeong J.Y."/>
        </authorList>
    </citation>
    <scope>NUCLEOTIDE SEQUENCE</scope>
    <source>
        <strain evidence="1">GIHE-MW2</strain>
    </source>
</reference>